<dbReference type="EMBL" id="JAUIZM010000001">
    <property type="protein sequence ID" value="KAK1402958.1"/>
    <property type="molecule type" value="Genomic_DNA"/>
</dbReference>
<accession>A0AAD8JGY6</accession>
<gene>
    <name evidence="1" type="ORF">POM88_002563</name>
    <name evidence="2" type="ORF">POM88_002567</name>
    <name evidence="3" type="ORF">POM88_002569</name>
</gene>
<comment type="caution">
    <text evidence="1">The sequence shown here is derived from an EMBL/GenBank/DDBJ whole genome shotgun (WGS) entry which is preliminary data.</text>
</comment>
<dbReference type="EMBL" id="JAUIZM010000001">
    <property type="protein sequence ID" value="KAK1402964.1"/>
    <property type="molecule type" value="Genomic_DNA"/>
</dbReference>
<evidence type="ECO:0000313" key="1">
    <source>
        <dbReference type="EMBL" id="KAK1402958.1"/>
    </source>
</evidence>
<name>A0AAD8JGY6_9APIA</name>
<reference evidence="1" key="1">
    <citation type="submission" date="2023-02" db="EMBL/GenBank/DDBJ databases">
        <title>Genome of toxic invasive species Heracleum sosnowskyi carries increased number of genes despite the absence of recent whole-genome duplications.</title>
        <authorList>
            <person name="Schelkunov M."/>
            <person name="Shtratnikova V."/>
            <person name="Makarenko M."/>
            <person name="Klepikova A."/>
            <person name="Omelchenko D."/>
            <person name="Novikova G."/>
            <person name="Obukhova E."/>
            <person name="Bogdanov V."/>
            <person name="Penin A."/>
            <person name="Logacheva M."/>
        </authorList>
    </citation>
    <scope>NUCLEOTIDE SEQUENCE</scope>
    <source>
        <strain evidence="1">Hsosn_3</strain>
        <tissue evidence="1">Leaf</tissue>
    </source>
</reference>
<evidence type="ECO:0000313" key="4">
    <source>
        <dbReference type="Proteomes" id="UP001237642"/>
    </source>
</evidence>
<organism evidence="1 4">
    <name type="scientific">Heracleum sosnowskyi</name>
    <dbReference type="NCBI Taxonomy" id="360622"/>
    <lineage>
        <taxon>Eukaryota</taxon>
        <taxon>Viridiplantae</taxon>
        <taxon>Streptophyta</taxon>
        <taxon>Embryophyta</taxon>
        <taxon>Tracheophyta</taxon>
        <taxon>Spermatophyta</taxon>
        <taxon>Magnoliopsida</taxon>
        <taxon>eudicotyledons</taxon>
        <taxon>Gunneridae</taxon>
        <taxon>Pentapetalae</taxon>
        <taxon>asterids</taxon>
        <taxon>campanulids</taxon>
        <taxon>Apiales</taxon>
        <taxon>Apiaceae</taxon>
        <taxon>Apioideae</taxon>
        <taxon>apioid superclade</taxon>
        <taxon>Tordylieae</taxon>
        <taxon>Tordyliinae</taxon>
        <taxon>Heracleum</taxon>
    </lineage>
</organism>
<dbReference type="AlphaFoldDB" id="A0AAD8JGY6"/>
<dbReference type="Proteomes" id="UP001237642">
    <property type="component" value="Unassembled WGS sequence"/>
</dbReference>
<evidence type="ECO:0000313" key="3">
    <source>
        <dbReference type="EMBL" id="KAK1402964.1"/>
    </source>
</evidence>
<keyword evidence="4" id="KW-1185">Reference proteome</keyword>
<proteinExistence type="predicted"/>
<protein>
    <submittedName>
        <fullName evidence="1">Uncharacterized protein</fullName>
    </submittedName>
</protein>
<reference evidence="1" key="2">
    <citation type="submission" date="2023-05" db="EMBL/GenBank/DDBJ databases">
        <authorList>
            <person name="Schelkunov M.I."/>
        </authorList>
    </citation>
    <scope>NUCLEOTIDE SEQUENCE</scope>
    <source>
        <strain evidence="1">Hsosn_3</strain>
        <tissue evidence="1">Leaf</tissue>
    </source>
</reference>
<dbReference type="EMBL" id="JAUIZM010000001">
    <property type="protein sequence ID" value="KAK1402962.1"/>
    <property type="molecule type" value="Genomic_DNA"/>
</dbReference>
<sequence length="194" mass="22167">MADVEAAGAPKKRTFKKFSFRVIGASSGYAFVEFKTEREMNCDLSRFRFLMFRLLRGLSSSKKNMLKPGNELKPSQSQPGFAWLESMLVDLVGEFLAVHRAKFLVILEQQKGYLTFMRDWNLKLQILDLQNSLAQNGATLQPVLWEPLEGARHGEYQITTSGLDLQDKSHHFIYGLGKLVHSASENHMDDINRR</sequence>
<evidence type="ECO:0000313" key="2">
    <source>
        <dbReference type="EMBL" id="KAK1402962.1"/>
    </source>
</evidence>